<dbReference type="EMBL" id="CP001792">
    <property type="protein sequence ID" value="ACX73619.1"/>
    <property type="molecule type" value="Genomic_DNA"/>
</dbReference>
<feature type="transmembrane region" description="Helical" evidence="6">
    <location>
        <begin position="270"/>
        <end position="291"/>
    </location>
</feature>
<protein>
    <submittedName>
        <fullName evidence="8">Exporter of the RND superfamily protein-like protein</fullName>
    </submittedName>
    <submittedName>
        <fullName evidence="9">Putative membrane protein</fullName>
    </submittedName>
</protein>
<dbReference type="PROSITE" id="PS50156">
    <property type="entry name" value="SSD"/>
    <property type="match status" value="1"/>
</dbReference>
<dbReference type="PANTHER" id="PTHR33406">
    <property type="entry name" value="MEMBRANE PROTEIN MJ1562-RELATED"/>
    <property type="match status" value="1"/>
</dbReference>
<evidence type="ECO:0000313" key="9">
    <source>
        <dbReference type="EMBL" id="ADL27115.1"/>
    </source>
</evidence>
<name>C9RIX5_FIBSS</name>
<dbReference type="EMBL" id="CP002158">
    <property type="protein sequence ID" value="ADL27115.1"/>
    <property type="molecule type" value="Genomic_DNA"/>
</dbReference>
<feature type="transmembrane region" description="Helical" evidence="6">
    <location>
        <begin position="297"/>
        <end position="321"/>
    </location>
</feature>
<keyword evidence="2" id="KW-1003">Cell membrane</keyword>
<evidence type="ECO:0000256" key="3">
    <source>
        <dbReference type="ARBA" id="ARBA00022692"/>
    </source>
</evidence>
<dbReference type="PANTHER" id="PTHR33406:SF13">
    <property type="entry name" value="MEMBRANE PROTEIN YDFJ"/>
    <property type="match status" value="1"/>
</dbReference>
<keyword evidence="11" id="KW-1185">Reference proteome</keyword>
<sequence>MKVEKFNKFFGKIGQAQIRNRWKILAGLLIVTVICCLGLSNFSLALGEEGWFGNSDEITINTKKYEETFGNLNGIGVLVVKQGEGDVFSEDMLKVIEKIGNRMRDEIPFADRLTSIVEVDIPVGNDEGFSIVKPYENGIPSDSEGLAKARALVMRGSEKTNALINSLVSDDGKETWISLSLHPFTGKELEEKYGGDNTEVSTDIGYKLMNIIESEEFQNKGFKLYGGGMPYDSANEDRYEVPEYGVRVLCSIVVMLLFLAICLRNVFGVIVPAVATISAIATVFGAMSFFGEKADSALVTLPVVLGMALAVGYSVHYIKMFKLHFRRTGKRKESAIKCVEECGWPVLFTVLTTMASFISFLFVNMKPLEWMGKTSAFIVLAIYIYVTVLIPILLSFGKDRAPRATQVNGATKLDLSFSRWSKFVHDRKKSFIVISALVIAAFIPGMFKITAQLDYLTITGDKMPYIQEVKKMLAQKLGNQYSYTVMISYDEEGAFKKPENMKALVQLEDYLGTLSLTKWSGGKARITSATSILKEMNRALNEGKDSMYTVPEDEYVLAQLMELSSIEMHNDFSDVMDDDFKTTVVSVDMTQFATEEALANMDALKAKLAELFPGAKCTLLGDMIRYSEMSNRIIFGGLKSFGFSLVIIAIMLVFAFSSLKLGLIGMIPNVAPVILVGGVMGYFNYALDFSTITVMPMILGIAVDDTIHLTTHLKMKHEQMGSSEKAMEATFREIGATMFLTTIILCSMFSVYLFSPMHFLEVLGVLIIVGLSSALIADYTITPALLHVAKPFGKEKEEV</sequence>
<reference evidence="10" key="2">
    <citation type="submission" date="2010-08" db="EMBL/GenBank/DDBJ databases">
        <title>Complete sequence of Fibrobacter succinogenes subsp. succinogenes S85.</title>
        <authorList>
            <person name="Durkin A.S."/>
            <person name="Nelson K.E."/>
            <person name="Morrison M."/>
            <person name="Forsberg C.W."/>
            <person name="Wilson D.B."/>
            <person name="Russell J.B."/>
            <person name="Cann I.K.O."/>
            <person name="Mackie R.I."/>
            <person name="White B.A."/>
        </authorList>
    </citation>
    <scope>NUCLEOTIDE SEQUENCE [LARGE SCALE GENOMIC DNA]</scope>
    <source>
        <strain evidence="10">ATCC 19169 / S85</strain>
    </source>
</reference>
<feature type="transmembrane region" description="Helical" evidence="6">
    <location>
        <begin position="375"/>
        <end position="396"/>
    </location>
</feature>
<evidence type="ECO:0000259" key="7">
    <source>
        <dbReference type="PROSITE" id="PS50156"/>
    </source>
</evidence>
<proteinExistence type="predicted"/>
<dbReference type="eggNOG" id="COG1033">
    <property type="taxonomic scope" value="Bacteria"/>
</dbReference>
<feature type="transmembrane region" description="Helical" evidence="6">
    <location>
        <begin position="342"/>
        <end position="363"/>
    </location>
</feature>
<evidence type="ECO:0000256" key="6">
    <source>
        <dbReference type="SAM" id="Phobius"/>
    </source>
</evidence>
<dbReference type="SUPFAM" id="SSF82866">
    <property type="entry name" value="Multidrug efflux transporter AcrB transmembrane domain"/>
    <property type="match status" value="2"/>
</dbReference>
<evidence type="ECO:0000313" key="8">
    <source>
        <dbReference type="EMBL" id="ACX73619.1"/>
    </source>
</evidence>
<dbReference type="KEGG" id="fsc:FSU_0397"/>
<dbReference type="KEGG" id="fsu:Fisuc_0004"/>
<feature type="domain" description="SSD" evidence="7">
    <location>
        <begin position="657"/>
        <end position="788"/>
    </location>
</feature>
<feature type="transmembrane region" description="Helical" evidence="6">
    <location>
        <begin position="663"/>
        <end position="683"/>
    </location>
</feature>
<dbReference type="GO" id="GO:0005886">
    <property type="term" value="C:plasma membrane"/>
    <property type="evidence" value="ECO:0007669"/>
    <property type="project" value="UniProtKB-SubCell"/>
</dbReference>
<comment type="subcellular location">
    <subcellularLocation>
        <location evidence="1">Cell membrane</location>
        <topology evidence="1">Multi-pass membrane protein</topology>
    </subcellularLocation>
</comment>
<feature type="transmembrane region" description="Helical" evidence="6">
    <location>
        <begin position="760"/>
        <end position="786"/>
    </location>
</feature>
<dbReference type="InterPro" id="IPR050545">
    <property type="entry name" value="Mycobact_MmpL"/>
</dbReference>
<dbReference type="Proteomes" id="UP000001497">
    <property type="component" value="Chromosome"/>
</dbReference>
<evidence type="ECO:0000313" key="10">
    <source>
        <dbReference type="Proteomes" id="UP000000517"/>
    </source>
</evidence>
<dbReference type="Pfam" id="PF03176">
    <property type="entry name" value="MMPL"/>
    <property type="match status" value="2"/>
</dbReference>
<dbReference type="RefSeq" id="WP_012819849.1">
    <property type="nucleotide sequence ID" value="NC_013410.1"/>
</dbReference>
<feature type="transmembrane region" description="Helical" evidence="6">
    <location>
        <begin position="734"/>
        <end position="754"/>
    </location>
</feature>
<dbReference type="InterPro" id="IPR000731">
    <property type="entry name" value="SSD"/>
</dbReference>
<dbReference type="OrthoDB" id="9803781at2"/>
<feature type="transmembrane region" description="Helical" evidence="6">
    <location>
        <begin position="430"/>
        <end position="447"/>
    </location>
</feature>
<organism evidence="9 10">
    <name type="scientific">Fibrobacter succinogenes (strain ATCC 19169 / S85)</name>
    <dbReference type="NCBI Taxonomy" id="59374"/>
    <lineage>
        <taxon>Bacteria</taxon>
        <taxon>Pseudomonadati</taxon>
        <taxon>Fibrobacterota</taxon>
        <taxon>Fibrobacteria</taxon>
        <taxon>Fibrobacterales</taxon>
        <taxon>Fibrobacteraceae</taxon>
        <taxon>Fibrobacter</taxon>
    </lineage>
</organism>
<evidence type="ECO:0000256" key="5">
    <source>
        <dbReference type="ARBA" id="ARBA00023136"/>
    </source>
</evidence>
<dbReference type="PATRIC" id="fig|59374.8.peg.387"/>
<evidence type="ECO:0000256" key="2">
    <source>
        <dbReference type="ARBA" id="ARBA00022475"/>
    </source>
</evidence>
<keyword evidence="3 6" id="KW-0812">Transmembrane</keyword>
<keyword evidence="5 6" id="KW-0472">Membrane</keyword>
<reference evidence="9" key="3">
    <citation type="submission" date="2010-08" db="EMBL/GenBank/DDBJ databases">
        <authorList>
            <person name="Durkin A.S."/>
            <person name="Nelson K.E."/>
            <person name="Morrison M."/>
            <person name="Forsberg C.W."/>
            <person name="Wilson D.B."/>
            <person name="Russell J.B."/>
            <person name="Cann I.K.O."/>
            <person name="Mackie R.I."/>
            <person name="White B.A."/>
        </authorList>
    </citation>
    <scope>NUCLEOTIDE SEQUENCE</scope>
    <source>
        <strain evidence="9">S85</strain>
    </source>
</reference>
<gene>
    <name evidence="8" type="ordered locus">Fisuc_0004</name>
    <name evidence="9" type="ordered locus">FSU_0397</name>
</gene>
<dbReference type="Gene3D" id="1.20.1640.10">
    <property type="entry name" value="Multidrug efflux transporter AcrB transmembrane domain"/>
    <property type="match status" value="2"/>
</dbReference>
<reference evidence="8 11" key="1">
    <citation type="submission" date="2009-10" db="EMBL/GenBank/DDBJ databases">
        <title>Complete sequence of Fibrobacter succinogenes subsp. succinogenes S85.</title>
        <authorList>
            <consortium name="US DOE Joint Genome Institute"/>
            <person name="Lucas S."/>
            <person name="Copeland A."/>
            <person name="Lapidus A."/>
            <person name="Glavina del Rio T."/>
            <person name="Tice H."/>
            <person name="Bruce D."/>
            <person name="Goodwin L."/>
            <person name="Pitluck S."/>
            <person name="Chertkov O."/>
            <person name="Detter J.C."/>
            <person name="Han C."/>
            <person name="Tapia R."/>
            <person name="Larimer F."/>
            <person name="Land M."/>
            <person name="Hauser L."/>
            <person name="Kyrpides N."/>
            <person name="Mikhailova N."/>
            <person name="Weimer P.J."/>
            <person name="Stevenson D.M."/>
            <person name="Boyum J."/>
            <person name="Brumm P.I."/>
            <person name="Mead D."/>
        </authorList>
    </citation>
    <scope>NUCLEOTIDE SEQUENCE [LARGE SCALE GENOMIC DNA]</scope>
    <source>
        <strain evidence="11">ATCC 19169 / S85</strain>
        <strain evidence="8">S85</strain>
    </source>
</reference>
<evidence type="ECO:0000313" key="11">
    <source>
        <dbReference type="Proteomes" id="UP000001497"/>
    </source>
</evidence>
<dbReference type="AlphaFoldDB" id="C9RIX5"/>
<evidence type="ECO:0000256" key="1">
    <source>
        <dbReference type="ARBA" id="ARBA00004651"/>
    </source>
</evidence>
<keyword evidence="4 6" id="KW-1133">Transmembrane helix</keyword>
<dbReference type="Proteomes" id="UP000000517">
    <property type="component" value="Chromosome"/>
</dbReference>
<evidence type="ECO:0000256" key="4">
    <source>
        <dbReference type="ARBA" id="ARBA00022989"/>
    </source>
</evidence>
<accession>C9RIX5</accession>
<dbReference type="HOGENOM" id="CLU_008861_1_0_0"/>
<dbReference type="InterPro" id="IPR004869">
    <property type="entry name" value="MMPL_dom"/>
</dbReference>
<dbReference type="STRING" id="59374.FSU_0397"/>
<feature type="transmembrane region" description="Helical" evidence="6">
    <location>
        <begin position="244"/>
        <end position="263"/>
    </location>
</feature>
<feature type="transmembrane region" description="Helical" evidence="6">
    <location>
        <begin position="633"/>
        <end position="656"/>
    </location>
</feature>